<dbReference type="GO" id="GO:0016887">
    <property type="term" value="F:ATP hydrolysis activity"/>
    <property type="evidence" value="ECO:0007669"/>
    <property type="project" value="InterPro"/>
</dbReference>
<evidence type="ECO:0008006" key="12">
    <source>
        <dbReference type="Google" id="ProtNLM"/>
    </source>
</evidence>
<organism evidence="10 11">
    <name type="scientific">Cylindrotheca closterium</name>
    <dbReference type="NCBI Taxonomy" id="2856"/>
    <lineage>
        <taxon>Eukaryota</taxon>
        <taxon>Sar</taxon>
        <taxon>Stramenopiles</taxon>
        <taxon>Ochrophyta</taxon>
        <taxon>Bacillariophyta</taxon>
        <taxon>Bacillariophyceae</taxon>
        <taxon>Bacillariophycidae</taxon>
        <taxon>Bacillariales</taxon>
        <taxon>Bacillariaceae</taxon>
        <taxon>Cylindrotheca</taxon>
    </lineage>
</organism>
<feature type="domain" description="ABC transmembrane type-1" evidence="9">
    <location>
        <begin position="27"/>
        <end position="342"/>
    </location>
</feature>
<keyword evidence="3" id="KW-0547">Nucleotide-binding</keyword>
<dbReference type="PROSITE" id="PS00211">
    <property type="entry name" value="ABC_TRANSPORTER_1"/>
    <property type="match status" value="1"/>
</dbReference>
<dbReference type="PANTHER" id="PTHR43394">
    <property type="entry name" value="ATP-DEPENDENT PERMEASE MDL1, MITOCHONDRIAL"/>
    <property type="match status" value="1"/>
</dbReference>
<keyword evidence="4" id="KW-0067">ATP-binding</keyword>
<keyword evidence="5 7" id="KW-1133">Transmembrane helix</keyword>
<dbReference type="SUPFAM" id="SSF90123">
    <property type="entry name" value="ABC transporter transmembrane region"/>
    <property type="match status" value="1"/>
</dbReference>
<evidence type="ECO:0000259" key="8">
    <source>
        <dbReference type="PROSITE" id="PS50893"/>
    </source>
</evidence>
<protein>
    <recommendedName>
        <fullName evidence="12">ATP-dependent transporter ycf16</fullName>
    </recommendedName>
</protein>
<feature type="domain" description="ABC transporter" evidence="8">
    <location>
        <begin position="380"/>
        <end position="629"/>
    </location>
</feature>
<dbReference type="PROSITE" id="PS50929">
    <property type="entry name" value="ABC_TM1F"/>
    <property type="match status" value="1"/>
</dbReference>
<dbReference type="PANTHER" id="PTHR43394:SF1">
    <property type="entry name" value="ATP-BINDING CASSETTE SUB-FAMILY B MEMBER 10, MITOCHONDRIAL"/>
    <property type="match status" value="1"/>
</dbReference>
<comment type="caution">
    <text evidence="10">The sequence shown here is derived from an EMBL/GenBank/DDBJ whole genome shotgun (WGS) entry which is preliminary data.</text>
</comment>
<dbReference type="InterPro" id="IPR017871">
    <property type="entry name" value="ABC_transporter-like_CS"/>
</dbReference>
<dbReference type="GO" id="GO:0015421">
    <property type="term" value="F:ABC-type oligopeptide transporter activity"/>
    <property type="evidence" value="ECO:0007669"/>
    <property type="project" value="TreeGrafter"/>
</dbReference>
<dbReference type="InterPro" id="IPR011527">
    <property type="entry name" value="ABC1_TM_dom"/>
</dbReference>
<evidence type="ECO:0000256" key="5">
    <source>
        <dbReference type="ARBA" id="ARBA00022989"/>
    </source>
</evidence>
<keyword evidence="11" id="KW-1185">Reference proteome</keyword>
<evidence type="ECO:0000256" key="6">
    <source>
        <dbReference type="ARBA" id="ARBA00023136"/>
    </source>
</evidence>
<name>A0AAD2CLW9_9STRA</name>
<dbReference type="GO" id="GO:0005524">
    <property type="term" value="F:ATP binding"/>
    <property type="evidence" value="ECO:0007669"/>
    <property type="project" value="UniProtKB-KW"/>
</dbReference>
<dbReference type="SMART" id="SM00382">
    <property type="entry name" value="AAA"/>
    <property type="match status" value="1"/>
</dbReference>
<evidence type="ECO:0000256" key="7">
    <source>
        <dbReference type="SAM" id="Phobius"/>
    </source>
</evidence>
<evidence type="ECO:0000256" key="3">
    <source>
        <dbReference type="ARBA" id="ARBA00022741"/>
    </source>
</evidence>
<evidence type="ECO:0000259" key="9">
    <source>
        <dbReference type="PROSITE" id="PS50929"/>
    </source>
</evidence>
<evidence type="ECO:0000256" key="4">
    <source>
        <dbReference type="ARBA" id="ARBA00022840"/>
    </source>
</evidence>
<dbReference type="EMBL" id="CAKOGP040000558">
    <property type="protein sequence ID" value="CAJ1936775.1"/>
    <property type="molecule type" value="Genomic_DNA"/>
</dbReference>
<accession>A0AAD2CLW9</accession>
<comment type="subcellular location">
    <subcellularLocation>
        <location evidence="1">Membrane</location>
        <topology evidence="1">Multi-pass membrane protein</topology>
    </subcellularLocation>
</comment>
<dbReference type="InterPro" id="IPR036640">
    <property type="entry name" value="ABC1_TM_sf"/>
</dbReference>
<reference evidence="10" key="1">
    <citation type="submission" date="2023-08" db="EMBL/GenBank/DDBJ databases">
        <authorList>
            <person name="Audoor S."/>
            <person name="Bilcke G."/>
        </authorList>
    </citation>
    <scope>NUCLEOTIDE SEQUENCE</scope>
</reference>
<dbReference type="SUPFAM" id="SSF52540">
    <property type="entry name" value="P-loop containing nucleoside triphosphate hydrolases"/>
    <property type="match status" value="1"/>
</dbReference>
<evidence type="ECO:0000256" key="1">
    <source>
        <dbReference type="ARBA" id="ARBA00004141"/>
    </source>
</evidence>
<dbReference type="Proteomes" id="UP001295423">
    <property type="component" value="Unassembled WGS sequence"/>
</dbReference>
<dbReference type="Gene3D" id="1.20.1560.10">
    <property type="entry name" value="ABC transporter type 1, transmembrane domain"/>
    <property type="match status" value="1"/>
</dbReference>
<proteinExistence type="predicted"/>
<feature type="transmembrane region" description="Helical" evidence="7">
    <location>
        <begin position="281"/>
        <end position="301"/>
    </location>
</feature>
<evidence type="ECO:0000313" key="10">
    <source>
        <dbReference type="EMBL" id="CAJ1936775.1"/>
    </source>
</evidence>
<sequence length="634" mass="69167">MKGSNDYKKAEEWLWSEVMGQKLTLSVGAIAMMASSYANQAVPRLMGRLVDPKTDTKHQSNSLFSNILAVGLLGGLASFTRTVMLNSAKEFIAANLRRETFASLMIHRKLDWFQALQSCNGNSDETTTSEKSNEDKELQQNIDSMVNEKELTPAGVAVFLRDDVETASHTVTITLANMLRSTSSCVFGTYHMLSLNPELVCLAILVAPVVGSIGFLSRKYLKRVQSSQQEAALSAAAFVEDKLNHIMMVRLSNREQDEVVNYGQIQDENVQFGIKSALADGLSMGAMFCLSTSALCGVLFAGGKAVETKRMTHGDLLSFSTYSFMLALGSAGLARAVGEYMRGMRCARRLYSVAYPLVENEEVEMTARCQSIDPQLVKSISMEEVSFTFQSHDRLLLQDVSMVLQRGMVVAMTGQNGSGKSVLAMVLAGLYSPRNGRIVVEIVSPSEDEPVTTRYDFVNDIDRSHQASLVQVVPQQPVLFNTSIIENVRYSCPDAPSNKVSEALKAANCDTFVSMLDGGAEFNVGRNGSKLSGGQRQRLGLARALVADAPFLVLDEPASALDSEGATAVNDVVKACREQNRGLLIISHRINTLELADKVIVLKEGRIVQHGMLSDLKNEKEGELVALMPELVGR</sequence>
<dbReference type="Gene3D" id="3.40.50.300">
    <property type="entry name" value="P-loop containing nucleotide triphosphate hydrolases"/>
    <property type="match status" value="1"/>
</dbReference>
<dbReference type="PROSITE" id="PS50893">
    <property type="entry name" value="ABC_TRANSPORTER_2"/>
    <property type="match status" value="1"/>
</dbReference>
<dbReference type="InterPro" id="IPR003439">
    <property type="entry name" value="ABC_transporter-like_ATP-bd"/>
</dbReference>
<dbReference type="Pfam" id="PF00005">
    <property type="entry name" value="ABC_tran"/>
    <property type="match status" value="1"/>
</dbReference>
<dbReference type="InterPro" id="IPR027417">
    <property type="entry name" value="P-loop_NTPase"/>
</dbReference>
<feature type="transmembrane region" description="Helical" evidence="7">
    <location>
        <begin position="63"/>
        <end position="80"/>
    </location>
</feature>
<keyword evidence="6 7" id="KW-0472">Membrane</keyword>
<keyword evidence="2 7" id="KW-0812">Transmembrane</keyword>
<dbReference type="InterPro" id="IPR003593">
    <property type="entry name" value="AAA+_ATPase"/>
</dbReference>
<dbReference type="AlphaFoldDB" id="A0AAD2CLW9"/>
<dbReference type="InterPro" id="IPR039421">
    <property type="entry name" value="Type_1_exporter"/>
</dbReference>
<evidence type="ECO:0000256" key="2">
    <source>
        <dbReference type="ARBA" id="ARBA00022692"/>
    </source>
</evidence>
<dbReference type="Pfam" id="PF00664">
    <property type="entry name" value="ABC_membrane"/>
    <property type="match status" value="1"/>
</dbReference>
<evidence type="ECO:0000313" key="11">
    <source>
        <dbReference type="Proteomes" id="UP001295423"/>
    </source>
</evidence>
<dbReference type="GO" id="GO:0090374">
    <property type="term" value="P:oligopeptide export from mitochondrion"/>
    <property type="evidence" value="ECO:0007669"/>
    <property type="project" value="TreeGrafter"/>
</dbReference>
<dbReference type="GO" id="GO:0005743">
    <property type="term" value="C:mitochondrial inner membrane"/>
    <property type="evidence" value="ECO:0007669"/>
    <property type="project" value="TreeGrafter"/>
</dbReference>
<feature type="transmembrane region" description="Helical" evidence="7">
    <location>
        <begin position="321"/>
        <end position="338"/>
    </location>
</feature>
<gene>
    <name evidence="10" type="ORF">CYCCA115_LOCUS5360</name>
</gene>